<protein>
    <submittedName>
        <fullName evidence="1">Uncharacterized protein</fullName>
    </submittedName>
</protein>
<accession>A0AC61NJT5</accession>
<keyword evidence="2" id="KW-1185">Reference proteome</keyword>
<evidence type="ECO:0000313" key="2">
    <source>
        <dbReference type="Proteomes" id="UP000826212"/>
    </source>
</evidence>
<evidence type="ECO:0000313" key="1">
    <source>
        <dbReference type="EMBL" id="QZE13636.1"/>
    </source>
</evidence>
<name>A0AC61NJT5_9BACT</name>
<reference evidence="1" key="1">
    <citation type="submission" date="2021-08" db="EMBL/GenBank/DDBJ databases">
        <title>Novel anaerobic bacterium isolated from sea squirt in East Sea, Republic of Korea.</title>
        <authorList>
            <person name="Nguyen T.H."/>
            <person name="Li Z."/>
            <person name="Lee Y.-J."/>
            <person name="Ko J."/>
            <person name="Kim S.-G."/>
        </authorList>
    </citation>
    <scope>NUCLEOTIDE SEQUENCE</scope>
    <source>
        <strain evidence="1">KCTC 25031</strain>
    </source>
</reference>
<sequence length="127" mass="14775">MQEIILEEPSANFYGFEKIDLKGKTKYNPLAIRSNGNVKLSIEQISFTQWLTNEELNIELSSITKVEVKSFHNMKIKWPRKVLRIHFQDGNEIKVMGISLGGKLSFSKGWEDKAYLWKEKIDSILKK</sequence>
<proteinExistence type="predicted"/>
<dbReference type="EMBL" id="CP081303">
    <property type="protein sequence ID" value="QZE13636.1"/>
    <property type="molecule type" value="Genomic_DNA"/>
</dbReference>
<organism evidence="1 2">
    <name type="scientific">Halosquirtibacter laminarini</name>
    <dbReference type="NCBI Taxonomy" id="3374600"/>
    <lineage>
        <taxon>Bacteria</taxon>
        <taxon>Pseudomonadati</taxon>
        <taxon>Bacteroidota</taxon>
        <taxon>Bacteroidia</taxon>
        <taxon>Marinilabiliales</taxon>
        <taxon>Prolixibacteraceae</taxon>
        <taxon>Halosquirtibacter</taxon>
    </lineage>
</organism>
<gene>
    <name evidence="1" type="ORF">K4L44_13830</name>
</gene>
<dbReference type="Proteomes" id="UP000826212">
    <property type="component" value="Chromosome"/>
</dbReference>